<evidence type="ECO:0000313" key="3">
    <source>
        <dbReference type="Proteomes" id="UP000185491"/>
    </source>
</evidence>
<dbReference type="AlphaFoldDB" id="A0A1L7D483"/>
<dbReference type="RefSeq" id="WP_075734547.1">
    <property type="nucleotide sequence ID" value="NZ_CP009249.1"/>
</dbReference>
<reference evidence="2 3" key="1">
    <citation type="submission" date="2014-08" db="EMBL/GenBank/DDBJ databases">
        <title>Complete genome sequence of Corynebacterium phocae M408/89/1(T)(=DSM 44612(T)), isolated from the common seal (Phoca vitulina).</title>
        <authorList>
            <person name="Ruckert C."/>
            <person name="Albersmeier A."/>
            <person name="Winkler A."/>
            <person name="Kalinowski J."/>
        </authorList>
    </citation>
    <scope>NUCLEOTIDE SEQUENCE [LARGE SCALE GENOMIC DNA]</scope>
    <source>
        <strain evidence="2 3">M408/89/1</strain>
    </source>
</reference>
<dbReference type="OrthoDB" id="2020141at2"/>
<evidence type="ECO:0000313" key="2">
    <source>
        <dbReference type="EMBL" id="APT92742.1"/>
    </source>
</evidence>
<proteinExistence type="predicted"/>
<dbReference type="Gene3D" id="3.40.50.300">
    <property type="entry name" value="P-loop containing nucleotide triphosphate hydrolases"/>
    <property type="match status" value="1"/>
</dbReference>
<dbReference type="EMBL" id="CP009249">
    <property type="protein sequence ID" value="APT92742.1"/>
    <property type="molecule type" value="Genomic_DNA"/>
</dbReference>
<evidence type="ECO:0000259" key="1">
    <source>
        <dbReference type="Pfam" id="PF13191"/>
    </source>
</evidence>
<sequence length="381" mass="40708">MTKNPFRPTFGVPPLLWVGRQSILDDFELGLLSGPGAMDRSMVISGTRGIGKTVLLNELEETAQKQGWVTLRTSGRAQMVEELTNTSIPAQLRELDPPQKSRISRVNVSALGGIGIDYQGDDSVTPTLNTRLRELVGKLTGVGVLITIDEVQDASAQDLTDIAVAYQDLLRDEMDVALVMAGLPEGVDRLLDLPGATFLRRAQRHVLGPFSEANSSHAFSSTAQGSGREFTDSAIQAAVRLSQGYPFLVQLTGAFSWAWAMKRGSVVIEPQDVEAISGRAVSAMGNQVHAPAVKSLPFASREFLTALAGLTGPTAGTAGNPPVAMADIARELGKPAKSLSDVRHRLIVADLIEPCGTGKVRFVLPYMSDYLLGTGMAQKVD</sequence>
<dbReference type="SUPFAM" id="SSF52540">
    <property type="entry name" value="P-loop containing nucleoside triphosphate hydrolases"/>
    <property type="match status" value="1"/>
</dbReference>
<dbReference type="Proteomes" id="UP000185491">
    <property type="component" value="Chromosome"/>
</dbReference>
<protein>
    <recommendedName>
        <fullName evidence="1">Orc1-like AAA ATPase domain-containing protein</fullName>
    </recommendedName>
</protein>
<dbReference type="Pfam" id="PF13191">
    <property type="entry name" value="AAA_16"/>
    <property type="match status" value="1"/>
</dbReference>
<organism evidence="2 3">
    <name type="scientific">Corynebacterium phocae</name>
    <dbReference type="NCBI Taxonomy" id="161895"/>
    <lineage>
        <taxon>Bacteria</taxon>
        <taxon>Bacillati</taxon>
        <taxon>Actinomycetota</taxon>
        <taxon>Actinomycetes</taxon>
        <taxon>Mycobacteriales</taxon>
        <taxon>Corynebacteriaceae</taxon>
        <taxon>Corynebacterium</taxon>
    </lineage>
</organism>
<keyword evidence="3" id="KW-1185">Reference proteome</keyword>
<dbReference type="InterPro" id="IPR041664">
    <property type="entry name" value="AAA_16"/>
</dbReference>
<dbReference type="KEGG" id="cpho:CPHO_07390"/>
<name>A0A1L7D483_9CORY</name>
<dbReference type="InterPro" id="IPR027417">
    <property type="entry name" value="P-loop_NTPase"/>
</dbReference>
<dbReference type="PANTHER" id="PTHR34301">
    <property type="entry name" value="DNA-BINDING PROTEIN-RELATED"/>
    <property type="match status" value="1"/>
</dbReference>
<gene>
    <name evidence="2" type="ORF">CPHO_07390</name>
</gene>
<feature type="domain" description="Orc1-like AAA ATPase" evidence="1">
    <location>
        <begin position="17"/>
        <end position="160"/>
    </location>
</feature>
<dbReference type="STRING" id="161895.CPHO_07390"/>
<dbReference type="PANTHER" id="PTHR34301:SF8">
    <property type="entry name" value="ATPASE DOMAIN-CONTAINING PROTEIN"/>
    <property type="match status" value="1"/>
</dbReference>
<accession>A0A1L7D483</accession>